<organism evidence="6 7">
    <name type="scientific">Monoraphidium neglectum</name>
    <dbReference type="NCBI Taxonomy" id="145388"/>
    <lineage>
        <taxon>Eukaryota</taxon>
        <taxon>Viridiplantae</taxon>
        <taxon>Chlorophyta</taxon>
        <taxon>core chlorophytes</taxon>
        <taxon>Chlorophyceae</taxon>
        <taxon>CS clade</taxon>
        <taxon>Sphaeropleales</taxon>
        <taxon>Selenastraceae</taxon>
        <taxon>Monoraphidium</taxon>
    </lineage>
</organism>
<dbReference type="SMART" id="SM00382">
    <property type="entry name" value="AAA"/>
    <property type="match status" value="2"/>
</dbReference>
<dbReference type="GO" id="GO:0016887">
    <property type="term" value="F:ATP hydrolysis activity"/>
    <property type="evidence" value="ECO:0007669"/>
    <property type="project" value="InterPro"/>
</dbReference>
<dbReference type="STRING" id="145388.A0A0D2J4T0"/>
<dbReference type="PANTHER" id="PTHR43392:SF2">
    <property type="entry name" value="AAA-TYPE ATPASE FAMILY PROTEIN _ ANKYRIN REPEAT FAMILY PROTEIN"/>
    <property type="match status" value="1"/>
</dbReference>
<dbReference type="FunFam" id="1.10.8.60:FF:000160">
    <property type="entry name" value="WGS project CABT00000000 data, contig 2.55"/>
    <property type="match status" value="1"/>
</dbReference>
<dbReference type="GeneID" id="25730441"/>
<dbReference type="Pfam" id="PF17866">
    <property type="entry name" value="AAA_lid_6"/>
    <property type="match status" value="1"/>
</dbReference>
<evidence type="ECO:0000313" key="7">
    <source>
        <dbReference type="Proteomes" id="UP000054498"/>
    </source>
</evidence>
<dbReference type="Gene3D" id="3.40.50.300">
    <property type="entry name" value="P-loop containing nucleotide triphosphate hydrolases"/>
    <property type="match status" value="2"/>
</dbReference>
<evidence type="ECO:0000259" key="5">
    <source>
        <dbReference type="SMART" id="SM00382"/>
    </source>
</evidence>
<dbReference type="InterPro" id="IPR027417">
    <property type="entry name" value="P-loop_NTPase"/>
</dbReference>
<evidence type="ECO:0000256" key="2">
    <source>
        <dbReference type="ARBA" id="ARBA00022741"/>
    </source>
</evidence>
<dbReference type="EMBL" id="KK103793">
    <property type="protein sequence ID" value="KIY94942.1"/>
    <property type="molecule type" value="Genomic_DNA"/>
</dbReference>
<dbReference type="CDD" id="cd00009">
    <property type="entry name" value="AAA"/>
    <property type="match status" value="1"/>
</dbReference>
<accession>A0A0D2J4T0</accession>
<dbReference type="SUPFAM" id="SSF52540">
    <property type="entry name" value="P-loop containing nucleoside triphosphate hydrolases"/>
    <property type="match status" value="2"/>
</dbReference>
<keyword evidence="3" id="KW-0067">ATP-binding</keyword>
<dbReference type="Pfam" id="PF00004">
    <property type="entry name" value="AAA"/>
    <property type="match status" value="2"/>
</dbReference>
<name>A0A0D2J4T0_9CHLO</name>
<sequence length="595" mass="64938">MKLTGLAAVKERMLQLRDEVELDKERGRPPNSRNANIRFYGNPGTGKTTVARLYAQLLSELGVLPTPKPPPPPQPPKQQLYVGYPYAPPPPQPAPPKAPPKDGPAVVETSGAKLTKADLQKALDGDLAEGGVLFIDEAYQLNPKTNPLGGREVLDLLLTEAENRRGKLVVVLAGYRTPMEELMAYNEGLPSRFPAVFTFEDNSDEELCEIFMGMMAADKSGFKLEDERWARIATRRLGRQRDAGGAGFGNARAVRNLYEQSIARQSARVLAERREGGAPDPLLLRRDDLLGPKRLDAGGSKALQELEAMRGLRRVKESVQTLLGLIETNADLEEQERPLKEVCLNRVFLGNPGTGKTTVASIYGRVLRDLGLLSKGEVLVKVPADFVGSALGESEKKTAAILEEARGCVLVIDEAYGLHTTAGSKDPYRVAVIDTLVAKVQGVPGDDRCVLLLGYREQMEEMMRDANPGLARRFQMQNAWEFDDYSSEDLFFIMRAAAKKRYGWDLGHNELKAGLAALEVERRRPNFGNAGAVNNLLAAAALRMEARTKSLPPAARADATPVPADFGEEHEGASDPGALLDDLVGCAAVRTKVRQ</sequence>
<comment type="similarity">
    <text evidence="1">Belongs to the CbxX/CfxQ family.</text>
</comment>
<dbReference type="FunFam" id="3.40.50.300:FF:000216">
    <property type="entry name" value="Type VII secretion ATPase EccA"/>
    <property type="match status" value="1"/>
</dbReference>
<dbReference type="KEGG" id="mng:MNEG_13020"/>
<feature type="region of interest" description="Disordered" evidence="4">
    <location>
        <begin position="21"/>
        <end position="43"/>
    </location>
</feature>
<feature type="region of interest" description="Disordered" evidence="4">
    <location>
        <begin position="64"/>
        <end position="107"/>
    </location>
</feature>
<feature type="compositionally biased region" description="Pro residues" evidence="4">
    <location>
        <begin position="86"/>
        <end position="102"/>
    </location>
</feature>
<dbReference type="InterPro" id="IPR003593">
    <property type="entry name" value="AAA+_ATPase"/>
</dbReference>
<dbReference type="Proteomes" id="UP000054498">
    <property type="component" value="Unassembled WGS sequence"/>
</dbReference>
<feature type="domain" description="AAA+ ATPase" evidence="5">
    <location>
        <begin position="343"/>
        <end position="526"/>
    </location>
</feature>
<dbReference type="InterPro" id="IPR000641">
    <property type="entry name" value="CbxX/CfxQ"/>
</dbReference>
<dbReference type="OrthoDB" id="10261663at2759"/>
<dbReference type="InterPro" id="IPR003959">
    <property type="entry name" value="ATPase_AAA_core"/>
</dbReference>
<feature type="region of interest" description="Disordered" evidence="4">
    <location>
        <begin position="550"/>
        <end position="575"/>
    </location>
</feature>
<dbReference type="RefSeq" id="XP_013893962.1">
    <property type="nucleotide sequence ID" value="XM_014038508.1"/>
</dbReference>
<feature type="domain" description="AAA+ ATPase" evidence="5">
    <location>
        <begin position="33"/>
        <end position="203"/>
    </location>
</feature>
<reference evidence="6 7" key="1">
    <citation type="journal article" date="2013" name="BMC Genomics">
        <title>Reconstruction of the lipid metabolism for the microalga Monoraphidium neglectum from its genome sequence reveals characteristics suitable for biofuel production.</title>
        <authorList>
            <person name="Bogen C."/>
            <person name="Al-Dilaimi A."/>
            <person name="Albersmeier A."/>
            <person name="Wichmann J."/>
            <person name="Grundmann M."/>
            <person name="Rupp O."/>
            <person name="Lauersen K.J."/>
            <person name="Blifernez-Klassen O."/>
            <person name="Kalinowski J."/>
            <person name="Goesmann A."/>
            <person name="Mussgnug J.H."/>
            <person name="Kruse O."/>
        </authorList>
    </citation>
    <scope>NUCLEOTIDE SEQUENCE [LARGE SCALE GENOMIC DNA]</scope>
    <source>
        <strain evidence="6 7">SAG 48.87</strain>
    </source>
</reference>
<dbReference type="GO" id="GO:0005524">
    <property type="term" value="F:ATP binding"/>
    <property type="evidence" value="ECO:0007669"/>
    <property type="project" value="UniProtKB-KW"/>
</dbReference>
<evidence type="ECO:0000313" key="6">
    <source>
        <dbReference type="EMBL" id="KIY94942.1"/>
    </source>
</evidence>
<dbReference type="InterPro" id="IPR050773">
    <property type="entry name" value="CbxX/CfxQ_RuBisCO_ESX"/>
</dbReference>
<dbReference type="InterPro" id="IPR041627">
    <property type="entry name" value="AAA_lid_6"/>
</dbReference>
<keyword evidence="2" id="KW-0547">Nucleotide-binding</keyword>
<evidence type="ECO:0000256" key="1">
    <source>
        <dbReference type="ARBA" id="ARBA00010378"/>
    </source>
</evidence>
<protein>
    <submittedName>
        <fullName evidence="6">Stage V sporulation protein K</fullName>
    </submittedName>
</protein>
<evidence type="ECO:0000256" key="3">
    <source>
        <dbReference type="ARBA" id="ARBA00022840"/>
    </source>
</evidence>
<dbReference type="PRINTS" id="PR00819">
    <property type="entry name" value="CBXCFQXSUPER"/>
</dbReference>
<gene>
    <name evidence="6" type="ORF">MNEG_13020</name>
</gene>
<feature type="compositionally biased region" description="Pro residues" evidence="4">
    <location>
        <begin position="66"/>
        <end position="76"/>
    </location>
</feature>
<dbReference type="Gene3D" id="1.10.8.60">
    <property type="match status" value="2"/>
</dbReference>
<dbReference type="AlphaFoldDB" id="A0A0D2J4T0"/>
<dbReference type="PANTHER" id="PTHR43392">
    <property type="entry name" value="AAA-TYPE ATPASE FAMILY PROTEIN / ANKYRIN REPEAT FAMILY PROTEIN"/>
    <property type="match status" value="1"/>
</dbReference>
<proteinExistence type="inferred from homology"/>
<evidence type="ECO:0000256" key="4">
    <source>
        <dbReference type="SAM" id="MobiDB-lite"/>
    </source>
</evidence>
<keyword evidence="7" id="KW-1185">Reference proteome</keyword>